<dbReference type="GO" id="GO:0008526">
    <property type="term" value="F:phosphatidylinositol transfer activity"/>
    <property type="evidence" value="ECO:0007669"/>
    <property type="project" value="TreeGrafter"/>
</dbReference>
<dbReference type="Pfam" id="PF03765">
    <property type="entry name" value="CRAL_TRIO_N"/>
    <property type="match status" value="1"/>
</dbReference>
<dbReference type="SMART" id="SM01100">
    <property type="entry name" value="CRAL_TRIO_N"/>
    <property type="match status" value="2"/>
</dbReference>
<evidence type="ECO:0000313" key="3">
    <source>
        <dbReference type="Proteomes" id="UP001178507"/>
    </source>
</evidence>
<dbReference type="SMART" id="SM00516">
    <property type="entry name" value="SEC14"/>
    <property type="match status" value="2"/>
</dbReference>
<dbReference type="Gene3D" id="3.40.525.10">
    <property type="entry name" value="CRAL-TRIO lipid binding domain"/>
    <property type="match status" value="2"/>
</dbReference>
<dbReference type="SUPFAM" id="SSF46938">
    <property type="entry name" value="CRAL/TRIO N-terminal domain"/>
    <property type="match status" value="2"/>
</dbReference>
<dbReference type="AlphaFoldDB" id="A0AA36MUC8"/>
<accession>A0AA36MUC8</accession>
<evidence type="ECO:0000259" key="1">
    <source>
        <dbReference type="PROSITE" id="PS50191"/>
    </source>
</evidence>
<dbReference type="PROSITE" id="PS50191">
    <property type="entry name" value="CRAL_TRIO"/>
    <property type="match status" value="2"/>
</dbReference>
<protein>
    <recommendedName>
        <fullName evidence="1">CRAL-TRIO domain-containing protein</fullName>
    </recommendedName>
</protein>
<reference evidence="2" key="1">
    <citation type="submission" date="2023-08" db="EMBL/GenBank/DDBJ databases">
        <authorList>
            <person name="Chen Y."/>
            <person name="Shah S."/>
            <person name="Dougan E. K."/>
            <person name="Thang M."/>
            <person name="Chan C."/>
        </authorList>
    </citation>
    <scope>NUCLEOTIDE SEQUENCE</scope>
</reference>
<organism evidence="2 3">
    <name type="scientific">Effrenium voratum</name>
    <dbReference type="NCBI Taxonomy" id="2562239"/>
    <lineage>
        <taxon>Eukaryota</taxon>
        <taxon>Sar</taxon>
        <taxon>Alveolata</taxon>
        <taxon>Dinophyceae</taxon>
        <taxon>Suessiales</taxon>
        <taxon>Symbiodiniaceae</taxon>
        <taxon>Effrenium</taxon>
    </lineage>
</organism>
<evidence type="ECO:0000313" key="2">
    <source>
        <dbReference type="EMBL" id="CAJ1386370.1"/>
    </source>
</evidence>
<dbReference type="PANTHER" id="PTHR45824:SF29">
    <property type="entry name" value="GH16843P"/>
    <property type="match status" value="1"/>
</dbReference>
<gene>
    <name evidence="2" type="ORF">EVOR1521_LOCUS12735</name>
</gene>
<dbReference type="EMBL" id="CAUJNA010001358">
    <property type="protein sequence ID" value="CAJ1386370.1"/>
    <property type="molecule type" value="Genomic_DNA"/>
</dbReference>
<dbReference type="Proteomes" id="UP001178507">
    <property type="component" value="Unassembled WGS sequence"/>
</dbReference>
<sequence length="635" mass="72098">MSSNGNSDNHGQLDALKDTERAAVASLAARLEGHSCPGLYDDPLALVRYLRARNWNVELAEALIQRTGEWRKDFGFADVFKPITEELERECRLANIYVRGYDKKGRPALYFKPGGQGFNAEHAGVKYLVYCVERAIACLEKQAKLGHLVLHPEDPVARKFVLLVDFQGVSTGSLLPLTIARDLLQVMQDHYPERLGVAIFVNTPWLLHGFFNAASNFLDPVTVAKFTFVSATGEELSRVMAEHFELSALEPSFGGSDDEPFCSHVFLNTPAGQTVFGLEFSEQLQLCPEHECGGAEYVDFLHVYRHWRVLKLAPSQRRALRQLVKELGQELPQEDKDFFIDASTLLRYLRAQSWDVAKAAAAVHATARWRKEHVSEPQGKWQAALVQQCALGRLYLRGFDKQGRPILYAKFHHEDGGGHQETLNYVIYVMERLLALLRRLEEDQDEAPDCATMIVDLSSYASSNRPQLKTLWTATRIVKEHYPEIFGDVYVFQPPVRISFLWDCLPKIRCGCLPQPMYQLLDPHVRDKVTVVTSQAQWKTILQSKFERSKLERSFGGDLKQQFTSKTFLNKKSVRGSIYGCEFEEQAAAPEAQRQRVSFRFSSKEEIPITPIARCESAEEDGGFSIVDNLTWIFR</sequence>
<feature type="domain" description="CRAL-TRIO" evidence="1">
    <location>
        <begin position="86"/>
        <end position="261"/>
    </location>
</feature>
<dbReference type="CDD" id="cd00170">
    <property type="entry name" value="SEC14"/>
    <property type="match status" value="2"/>
</dbReference>
<keyword evidence="3" id="KW-1185">Reference proteome</keyword>
<dbReference type="InterPro" id="IPR011074">
    <property type="entry name" value="CRAL/TRIO_N_dom"/>
</dbReference>
<dbReference type="InterPro" id="IPR001251">
    <property type="entry name" value="CRAL-TRIO_dom"/>
</dbReference>
<dbReference type="SUPFAM" id="SSF52087">
    <property type="entry name" value="CRAL/TRIO domain"/>
    <property type="match status" value="2"/>
</dbReference>
<dbReference type="Pfam" id="PF00650">
    <property type="entry name" value="CRAL_TRIO"/>
    <property type="match status" value="2"/>
</dbReference>
<dbReference type="InterPro" id="IPR036865">
    <property type="entry name" value="CRAL-TRIO_dom_sf"/>
</dbReference>
<name>A0AA36MUC8_9DINO</name>
<dbReference type="InterPro" id="IPR052578">
    <property type="entry name" value="PI_Transfer_CRAL-TRIO"/>
</dbReference>
<proteinExistence type="predicted"/>
<comment type="caution">
    <text evidence="2">The sequence shown here is derived from an EMBL/GenBank/DDBJ whole genome shotgun (WGS) entry which is preliminary data.</text>
</comment>
<feature type="domain" description="CRAL-TRIO" evidence="1">
    <location>
        <begin position="382"/>
        <end position="563"/>
    </location>
</feature>
<dbReference type="InterPro" id="IPR036273">
    <property type="entry name" value="CRAL/TRIO_N_dom_sf"/>
</dbReference>
<dbReference type="PANTHER" id="PTHR45824">
    <property type="entry name" value="GH16843P"/>
    <property type="match status" value="1"/>
</dbReference>